<dbReference type="GO" id="GO:0042245">
    <property type="term" value="P:RNA repair"/>
    <property type="evidence" value="ECO:0007669"/>
    <property type="project" value="InterPro"/>
</dbReference>
<comment type="catalytic activity">
    <reaction evidence="18">
        <text>an N(1)-methyladenosine in tRNA + 2-oxoglutarate + O2 = an adenosine in tRNA + formaldehyde + succinate + CO2</text>
        <dbReference type="Rhea" id="RHEA:54576"/>
        <dbReference type="Rhea" id="RHEA-COMP:10242"/>
        <dbReference type="Rhea" id="RHEA-COMP:12312"/>
        <dbReference type="ChEBI" id="CHEBI:15379"/>
        <dbReference type="ChEBI" id="CHEBI:16526"/>
        <dbReference type="ChEBI" id="CHEBI:16810"/>
        <dbReference type="ChEBI" id="CHEBI:16842"/>
        <dbReference type="ChEBI" id="CHEBI:30031"/>
        <dbReference type="ChEBI" id="CHEBI:74411"/>
        <dbReference type="ChEBI" id="CHEBI:74491"/>
    </reaction>
</comment>
<comment type="subcellular location">
    <subcellularLocation>
        <location evidence="2">Cytoplasm</location>
    </subcellularLocation>
    <subcellularLocation>
        <location evidence="1">Nucleus speckle</location>
    </subcellularLocation>
</comment>
<evidence type="ECO:0000256" key="14">
    <source>
        <dbReference type="ARBA" id="ARBA00030557"/>
    </source>
</evidence>
<organism evidence="25">
    <name type="scientific">Ditylum brightwellii</name>
    <dbReference type="NCBI Taxonomy" id="49249"/>
    <lineage>
        <taxon>Eukaryota</taxon>
        <taxon>Sar</taxon>
        <taxon>Stramenopiles</taxon>
        <taxon>Ochrophyta</taxon>
        <taxon>Bacillariophyta</taxon>
        <taxon>Mediophyceae</taxon>
        <taxon>Lithodesmiophycidae</taxon>
        <taxon>Lithodesmiales</taxon>
        <taxon>Lithodesmiaceae</taxon>
        <taxon>Ditylum</taxon>
    </lineage>
</organism>
<evidence type="ECO:0000256" key="6">
    <source>
        <dbReference type="ARBA" id="ARBA00022490"/>
    </source>
</evidence>
<evidence type="ECO:0000256" key="7">
    <source>
        <dbReference type="ARBA" id="ARBA00022723"/>
    </source>
</evidence>
<evidence type="ECO:0000256" key="21">
    <source>
        <dbReference type="ARBA" id="ARBA00049056"/>
    </source>
</evidence>
<reference evidence="25" key="1">
    <citation type="submission" date="2021-01" db="EMBL/GenBank/DDBJ databases">
        <authorList>
            <person name="Corre E."/>
            <person name="Pelletier E."/>
            <person name="Niang G."/>
            <person name="Scheremetjew M."/>
            <person name="Finn R."/>
            <person name="Kale V."/>
            <person name="Holt S."/>
            <person name="Cochrane G."/>
            <person name="Meng A."/>
            <person name="Brown T."/>
            <person name="Cohen L."/>
        </authorList>
    </citation>
    <scope>NUCLEOTIDE SEQUENCE</scope>
    <source>
        <strain evidence="25">GSO104</strain>
    </source>
</reference>
<comment type="subunit">
    <text evidence="17">Monomer. May also exist as homodimer.</text>
</comment>
<accession>A0A7S4S7D2</accession>
<evidence type="ECO:0000256" key="12">
    <source>
        <dbReference type="ARBA" id="ARBA00030404"/>
    </source>
</evidence>
<dbReference type="InterPro" id="IPR038413">
    <property type="entry name" value="FTO_C_sf"/>
</dbReference>
<keyword evidence="8" id="KW-0223">Dioxygenase</keyword>
<dbReference type="InterPro" id="IPR024366">
    <property type="entry name" value="FTO_C"/>
</dbReference>
<comment type="catalytic activity">
    <reaction evidence="22">
        <text>a 5'-end (N(7)-methyl 5'-triphosphoguanosine)-(N(6),2'-O-dimethyladenosine) in mRNA + 2-oxoglutarate + O2 = a 5'-end (N(7)-methyl 5'-triphosphoguanosine)-(2'-O-methyladenosine) in mRNA + formaldehyde + succinate + CO2</text>
        <dbReference type="Rhea" id="RHEA:57896"/>
        <dbReference type="Rhea" id="RHEA-COMP:11518"/>
        <dbReference type="Rhea" id="RHEA-COMP:11519"/>
        <dbReference type="ChEBI" id="CHEBI:15379"/>
        <dbReference type="ChEBI" id="CHEBI:16526"/>
        <dbReference type="ChEBI" id="CHEBI:16810"/>
        <dbReference type="ChEBI" id="CHEBI:16842"/>
        <dbReference type="ChEBI" id="CHEBI:30031"/>
        <dbReference type="ChEBI" id="CHEBI:85958"/>
        <dbReference type="ChEBI" id="CHEBI:85959"/>
    </reaction>
</comment>
<dbReference type="PANTHER" id="PTHR31291:SF2">
    <property type="entry name" value="ALPHA-KETOGLUTARATE-DEPENDENT DIOXYGENASE FTO"/>
    <property type="match status" value="1"/>
</dbReference>
<name>A0A7S4S7D2_9STRA</name>
<dbReference type="GO" id="GO:0035516">
    <property type="term" value="F:broad specificity oxidative DNA demethylase activity"/>
    <property type="evidence" value="ECO:0007669"/>
    <property type="project" value="InterPro"/>
</dbReference>
<dbReference type="EMBL" id="HBNS01039215">
    <property type="protein sequence ID" value="CAE4636974.1"/>
    <property type="molecule type" value="Transcribed_RNA"/>
</dbReference>
<dbReference type="GO" id="GO:0005737">
    <property type="term" value="C:cytoplasm"/>
    <property type="evidence" value="ECO:0007669"/>
    <property type="project" value="UniProtKB-SubCell"/>
</dbReference>
<dbReference type="GO" id="GO:1990931">
    <property type="term" value="F:mRNA N6-methyladenosine dioxygenase activity"/>
    <property type="evidence" value="ECO:0007669"/>
    <property type="project" value="UniProtKB-EC"/>
</dbReference>
<evidence type="ECO:0000256" key="3">
    <source>
        <dbReference type="ARBA" id="ARBA00006264"/>
    </source>
</evidence>
<proteinExistence type="inferred from homology"/>
<dbReference type="EC" id="1.14.11.53" evidence="4"/>
<keyword evidence="10" id="KW-0408">Iron</keyword>
<comment type="catalytic activity">
    <reaction evidence="21">
        <text>N(6)-methyladenosine in U6 snRNA + 2-oxoglutarate + O2 = adenosine in U6 snRNA + formaldehyde + succinate + CO2</text>
        <dbReference type="Rhea" id="RHEA:57900"/>
        <dbReference type="Rhea" id="RHEA-COMP:13573"/>
        <dbReference type="Rhea" id="RHEA-COMP:13574"/>
        <dbReference type="ChEBI" id="CHEBI:15379"/>
        <dbReference type="ChEBI" id="CHEBI:16526"/>
        <dbReference type="ChEBI" id="CHEBI:16810"/>
        <dbReference type="ChEBI" id="CHEBI:16842"/>
        <dbReference type="ChEBI" id="CHEBI:30031"/>
        <dbReference type="ChEBI" id="CHEBI:74411"/>
        <dbReference type="ChEBI" id="CHEBI:74449"/>
    </reaction>
</comment>
<evidence type="ECO:0000256" key="23">
    <source>
        <dbReference type="SAM" id="MobiDB-lite"/>
    </source>
</evidence>
<evidence type="ECO:0000256" key="17">
    <source>
        <dbReference type="ARBA" id="ARBA00046452"/>
    </source>
</evidence>
<keyword evidence="6" id="KW-0963">Cytoplasm</keyword>
<evidence type="ECO:0000256" key="9">
    <source>
        <dbReference type="ARBA" id="ARBA00023002"/>
    </source>
</evidence>
<feature type="compositionally biased region" description="Polar residues" evidence="23">
    <location>
        <begin position="601"/>
        <end position="610"/>
    </location>
</feature>
<dbReference type="Gene3D" id="1.20.58.1470">
    <property type="entry name" value="FTO C-terminal domain"/>
    <property type="match status" value="1"/>
</dbReference>
<feature type="domain" description="Alpha-ketoglutarate-dependent dioxygenase FTO catalytic" evidence="24">
    <location>
        <begin position="82"/>
        <end position="381"/>
    </location>
</feature>
<gene>
    <name evidence="25" type="ORF">DBRI00130_LOCUS30576</name>
</gene>
<evidence type="ECO:0000256" key="10">
    <source>
        <dbReference type="ARBA" id="ARBA00023004"/>
    </source>
</evidence>
<evidence type="ECO:0000256" key="4">
    <source>
        <dbReference type="ARBA" id="ARBA00012931"/>
    </source>
</evidence>
<comment type="catalytic activity">
    <reaction evidence="19">
        <text>an N(6)-methyladenosine in mRNA + 2-oxoglutarate + O2 = an adenosine in mRNA + formaldehyde + succinate + CO2</text>
        <dbReference type="Rhea" id="RHEA:49520"/>
        <dbReference type="Rhea" id="RHEA-COMP:12414"/>
        <dbReference type="Rhea" id="RHEA-COMP:12417"/>
        <dbReference type="ChEBI" id="CHEBI:15379"/>
        <dbReference type="ChEBI" id="CHEBI:16526"/>
        <dbReference type="ChEBI" id="CHEBI:16810"/>
        <dbReference type="ChEBI" id="CHEBI:16842"/>
        <dbReference type="ChEBI" id="CHEBI:30031"/>
        <dbReference type="ChEBI" id="CHEBI:74411"/>
        <dbReference type="ChEBI" id="CHEBI:74449"/>
        <dbReference type="EC" id="1.14.11.53"/>
    </reaction>
</comment>
<evidence type="ECO:0000259" key="24">
    <source>
        <dbReference type="SMART" id="SM01223"/>
    </source>
</evidence>
<evidence type="ECO:0000256" key="11">
    <source>
        <dbReference type="ARBA" id="ARBA00023242"/>
    </source>
</evidence>
<keyword evidence="7" id="KW-0479">Metal-binding</keyword>
<feature type="region of interest" description="Disordered" evidence="23">
    <location>
        <begin position="1"/>
        <end position="81"/>
    </location>
</feature>
<dbReference type="SMART" id="SM01223">
    <property type="entry name" value="FTO_NTD"/>
    <property type="match status" value="1"/>
</dbReference>
<evidence type="ECO:0000256" key="8">
    <source>
        <dbReference type="ARBA" id="ARBA00022964"/>
    </source>
</evidence>
<feature type="compositionally biased region" description="Basic residues" evidence="23">
    <location>
        <begin position="1"/>
        <end position="13"/>
    </location>
</feature>
<evidence type="ECO:0000256" key="1">
    <source>
        <dbReference type="ARBA" id="ARBA00004324"/>
    </source>
</evidence>
<evidence type="ECO:0000256" key="13">
    <source>
        <dbReference type="ARBA" id="ARBA00030546"/>
    </source>
</evidence>
<dbReference type="InterPro" id="IPR024367">
    <property type="entry name" value="FTO_cat_dom"/>
</dbReference>
<evidence type="ECO:0000313" key="25">
    <source>
        <dbReference type="EMBL" id="CAE4636974.1"/>
    </source>
</evidence>
<evidence type="ECO:0000256" key="2">
    <source>
        <dbReference type="ARBA" id="ARBA00004496"/>
    </source>
</evidence>
<dbReference type="Gene3D" id="2.60.120.590">
    <property type="entry name" value="Alpha-ketoglutarate-dependent dioxygenase AlkB-like"/>
    <property type="match status" value="1"/>
</dbReference>
<evidence type="ECO:0000256" key="18">
    <source>
        <dbReference type="ARBA" id="ARBA00047457"/>
    </source>
</evidence>
<dbReference type="GO" id="GO:0006307">
    <property type="term" value="P:DNA alkylation repair"/>
    <property type="evidence" value="ECO:0007669"/>
    <property type="project" value="InterPro"/>
</dbReference>
<dbReference type="Pfam" id="PF12934">
    <property type="entry name" value="FTO_CTD"/>
    <property type="match status" value="1"/>
</dbReference>
<dbReference type="GO" id="GO:0040014">
    <property type="term" value="P:regulation of multicellular organism growth"/>
    <property type="evidence" value="ECO:0007669"/>
    <property type="project" value="InterPro"/>
</dbReference>
<dbReference type="GO" id="GO:0046872">
    <property type="term" value="F:metal ion binding"/>
    <property type="evidence" value="ECO:0007669"/>
    <property type="project" value="UniProtKB-KW"/>
</dbReference>
<dbReference type="InterPro" id="IPR032868">
    <property type="entry name" value="FTO"/>
</dbReference>
<dbReference type="AlphaFoldDB" id="A0A7S4S7D2"/>
<comment type="similarity">
    <text evidence="3">Belongs to the fto family.</text>
</comment>
<dbReference type="GO" id="GO:0016607">
    <property type="term" value="C:nuclear speck"/>
    <property type="evidence" value="ECO:0007669"/>
    <property type="project" value="UniProtKB-SubCell"/>
</dbReference>
<dbReference type="Pfam" id="PF12933">
    <property type="entry name" value="FTO_NTD"/>
    <property type="match status" value="1"/>
</dbReference>
<keyword evidence="9" id="KW-0560">Oxidoreductase</keyword>
<keyword evidence="11" id="KW-0539">Nucleus</keyword>
<sequence>MKPKKKNKSKFVRQKQLQSAKTKKTPSTSSNEQKQQRQQQTASLASRLKKSRGTAASTPPPPEWSGVGKRVPQKMFLTPNDDGDDFKSCHEECYKGFHWEEPKNLPQSLHTSFESSFHDLNDSGLFLYDIVQPGRKRLSRTYVTRTLVGCPGSTYRYLGLRLFSHPWCDVAENGDALVGGNKNDKEGSSLIKLGYSQKCASSLLQIGNINTTLITRTNSVLKERISPMVKPRGLVGSADYTLTLINRMEPTSIKRDLKNENLFGLGKTSVSWHKDSGLQDFSSIAVYHTILQDEGNNRYDRDYEYDNKSLKNGKGSQNNTPWRVALRVADENNAKTPALAVPLPGGSLYYLLDDFNHTREHAVLSGSNQLRYSSTHRVAREGCGTWQYIRDKCDSVLSSCRYIIMSASSTAVPEKRDSKVKESDLSTAKRKKMMVKEVRAHQQLITEIEFEWLRQWCIQGQRHARLHPFWHRPIERLQESYKQLERFSLIAIQILKDSSMTVEKKTPGVSEDIFDVMIEGIEERMRLRVAWHERLQDPIFASLPPETQPFNCPVLDRTTTDKKCEMTEDLHGLINNLRKWRSSFVNQKEGNFGRDKATIASGGQENSSSPIRKKKKNNAKQSSSLTKKRAEKGCFQLEKHAIYNGQKLRTNASYCVSQRS</sequence>
<evidence type="ECO:0000256" key="15">
    <source>
        <dbReference type="ARBA" id="ARBA00032169"/>
    </source>
</evidence>
<evidence type="ECO:0000256" key="19">
    <source>
        <dbReference type="ARBA" id="ARBA00048158"/>
    </source>
</evidence>
<feature type="region of interest" description="Disordered" evidence="23">
    <location>
        <begin position="591"/>
        <end position="630"/>
    </location>
</feature>
<evidence type="ECO:0000256" key="5">
    <source>
        <dbReference type="ARBA" id="ARBA00013477"/>
    </source>
</evidence>
<evidence type="ECO:0000256" key="16">
    <source>
        <dbReference type="ARBA" id="ARBA00032950"/>
    </source>
</evidence>
<evidence type="ECO:0000256" key="22">
    <source>
        <dbReference type="ARBA" id="ARBA00049565"/>
    </source>
</evidence>
<comment type="catalytic activity">
    <reaction evidence="20">
        <text>a 5'-end (N(7)-methyl 5'-triphosphoguanosine)-(N(6),2'-O-dimethyladenosine) in U6 snRNA + 2-oxoglutarate + O2 = a 5'-end (N(7)-methyl 5'-triphosphoguanosine)-(2'-O-methyladenosine) in U6 snRNA + formaldehyde + succinate + CO2</text>
        <dbReference type="Rhea" id="RHEA:57904"/>
        <dbReference type="Rhea" id="RHEA-COMP:15030"/>
        <dbReference type="Rhea" id="RHEA-COMP:15031"/>
        <dbReference type="ChEBI" id="CHEBI:15379"/>
        <dbReference type="ChEBI" id="CHEBI:16526"/>
        <dbReference type="ChEBI" id="CHEBI:16810"/>
        <dbReference type="ChEBI" id="CHEBI:16842"/>
        <dbReference type="ChEBI" id="CHEBI:30031"/>
        <dbReference type="ChEBI" id="CHEBI:85958"/>
        <dbReference type="ChEBI" id="CHEBI:85959"/>
    </reaction>
</comment>
<evidence type="ECO:0000256" key="20">
    <source>
        <dbReference type="ARBA" id="ARBA00048582"/>
    </source>
</evidence>
<protein>
    <recommendedName>
        <fullName evidence="5">Alpha-ketoglutarate-dependent dioxygenase FTO</fullName>
        <ecNumber evidence="4">1.14.11.53</ecNumber>
    </recommendedName>
    <alternativeName>
        <fullName evidence="12">U6 small nuclear RNA (2'-O-methyladenosine-N(6)-)-demethylase FTO</fullName>
    </alternativeName>
    <alternativeName>
        <fullName evidence="13">U6 small nuclear RNA N(6)-methyladenosine-demethylase FTO</fullName>
    </alternativeName>
    <alternativeName>
        <fullName evidence="15">mRNA (2'-O-methyladenosine-N(6)-)-demethylase FTO</fullName>
    </alternativeName>
    <alternativeName>
        <fullName evidence="16">mRNA N(6)-methyladenosine demethylase FTO</fullName>
    </alternativeName>
    <alternativeName>
        <fullName evidence="14">tRNA N1-methyl adenine demethylase FTO</fullName>
    </alternativeName>
</protein>
<dbReference type="InterPro" id="IPR037151">
    <property type="entry name" value="AlkB-like_sf"/>
</dbReference>
<dbReference type="PANTHER" id="PTHR31291">
    <property type="entry name" value="ALPHA-KETOGLUTARATE-DEPENDENT DIOXYGENASE FTO"/>
    <property type="match status" value="1"/>
</dbReference>